<feature type="signal peptide" evidence="1">
    <location>
        <begin position="1"/>
        <end position="19"/>
    </location>
</feature>
<evidence type="ECO:0000313" key="3">
    <source>
        <dbReference type="Proteomes" id="UP000601768"/>
    </source>
</evidence>
<evidence type="ECO:0008006" key="4">
    <source>
        <dbReference type="Google" id="ProtNLM"/>
    </source>
</evidence>
<keyword evidence="1" id="KW-0732">Signal</keyword>
<sequence length="222" mass="24134">MLKKLLPVVCLFLAINANATLIVDTGEPVPDDVGASQPTYNNDSYNFYYGQYFAGMFGIEEDYLLNSIEGFFSNNSGFTGDVVVSILSDDFFYPGETLFSGVVSLAANASMGWYGITGLDWLLTAGDYWVSFVPKLMDAGANQSVHGLLPTSARGTMDEYIVGYEDGWSPSLVPYNNAFLPGVRIDGDINTEPNPNPVPESSILLLFVIGLLSLKTFNTKRA</sequence>
<keyword evidence="3" id="KW-1185">Reference proteome</keyword>
<protein>
    <recommendedName>
        <fullName evidence="4">PEP-CTERM sorting domain-containing protein</fullName>
    </recommendedName>
</protein>
<accession>A0A8J6M1J9</accession>
<reference evidence="2" key="2">
    <citation type="submission" date="2020-08" db="EMBL/GenBank/DDBJ databases">
        <authorList>
            <person name="Lai Q."/>
        </authorList>
    </citation>
    <scope>NUCLEOTIDE SEQUENCE</scope>
    <source>
        <strain evidence="2">S27-2</strain>
    </source>
</reference>
<dbReference type="AlphaFoldDB" id="A0A8J6M1J9"/>
<dbReference type="Proteomes" id="UP000601768">
    <property type="component" value="Unassembled WGS sequence"/>
</dbReference>
<reference evidence="2" key="1">
    <citation type="journal article" date="2018" name="Int. J. Syst. Evol. Microbiol.">
        <title>Neptunicella marina gen. nov., sp. nov., isolated from surface seawater.</title>
        <authorList>
            <person name="Liu X."/>
            <person name="Lai Q."/>
            <person name="Du Y."/>
            <person name="Zhang X."/>
            <person name="Liu Z."/>
            <person name="Sun F."/>
            <person name="Shao Z."/>
        </authorList>
    </citation>
    <scope>NUCLEOTIDE SEQUENCE</scope>
    <source>
        <strain evidence="2">S27-2</strain>
    </source>
</reference>
<evidence type="ECO:0000313" key="2">
    <source>
        <dbReference type="EMBL" id="MBC3767709.1"/>
    </source>
</evidence>
<feature type="chain" id="PRO_5035303470" description="PEP-CTERM sorting domain-containing protein" evidence="1">
    <location>
        <begin position="20"/>
        <end position="222"/>
    </location>
</feature>
<dbReference type="RefSeq" id="WP_186508344.1">
    <property type="nucleotide sequence ID" value="NZ_JACNEP010000023.1"/>
</dbReference>
<comment type="caution">
    <text evidence="2">The sequence shown here is derived from an EMBL/GenBank/DDBJ whole genome shotgun (WGS) entry which is preliminary data.</text>
</comment>
<dbReference type="EMBL" id="JACNEP010000023">
    <property type="protein sequence ID" value="MBC3767709.1"/>
    <property type="molecule type" value="Genomic_DNA"/>
</dbReference>
<gene>
    <name evidence="2" type="ORF">H8B19_17655</name>
</gene>
<name>A0A8J6M1J9_9ALTE</name>
<organism evidence="2 3">
    <name type="scientific">Neptunicella marina</name>
    <dbReference type="NCBI Taxonomy" id="2125989"/>
    <lineage>
        <taxon>Bacteria</taxon>
        <taxon>Pseudomonadati</taxon>
        <taxon>Pseudomonadota</taxon>
        <taxon>Gammaproteobacteria</taxon>
        <taxon>Alteromonadales</taxon>
        <taxon>Alteromonadaceae</taxon>
        <taxon>Neptunicella</taxon>
    </lineage>
</organism>
<evidence type="ECO:0000256" key="1">
    <source>
        <dbReference type="SAM" id="SignalP"/>
    </source>
</evidence>
<proteinExistence type="predicted"/>